<keyword evidence="3" id="KW-1185">Reference proteome</keyword>
<dbReference type="SUPFAM" id="SSF55008">
    <property type="entry name" value="HMA, heavy metal-associated domain"/>
    <property type="match status" value="1"/>
</dbReference>
<dbReference type="GO" id="GO:0046872">
    <property type="term" value="F:metal ion binding"/>
    <property type="evidence" value="ECO:0007669"/>
    <property type="project" value="InterPro"/>
</dbReference>
<dbReference type="EMBL" id="CCAE010000038">
    <property type="protein sequence ID" value="CDN89258.1"/>
    <property type="molecule type" value="Genomic_DNA"/>
</dbReference>
<dbReference type="Gene3D" id="3.30.70.100">
    <property type="match status" value="1"/>
</dbReference>
<organism evidence="2 3">
    <name type="scientific">Hydrogenophaga intermedia</name>
    <dbReference type="NCBI Taxonomy" id="65786"/>
    <lineage>
        <taxon>Bacteria</taxon>
        <taxon>Pseudomonadati</taxon>
        <taxon>Pseudomonadota</taxon>
        <taxon>Betaproteobacteria</taxon>
        <taxon>Burkholderiales</taxon>
        <taxon>Comamonadaceae</taxon>
        <taxon>Hydrogenophaga</taxon>
    </lineage>
</organism>
<dbReference type="Proteomes" id="UP000028878">
    <property type="component" value="Unassembled WGS sequence"/>
</dbReference>
<evidence type="ECO:0000259" key="1">
    <source>
        <dbReference type="PROSITE" id="PS50846"/>
    </source>
</evidence>
<dbReference type="AlphaFoldDB" id="A0A1L1PH40"/>
<reference evidence="3" key="2">
    <citation type="submission" date="2014-11" db="EMBL/GenBank/DDBJ databases">
        <title>Draft genome sequence of Hydrogenophaga intermedia S1.</title>
        <authorList>
            <person name="Gan H.M."/>
            <person name="Chew T.H."/>
            <person name="Stolz A."/>
        </authorList>
    </citation>
    <scope>NUCLEOTIDE SEQUENCE [LARGE SCALE GENOMIC DNA]</scope>
    <source>
        <strain evidence="3">S1</strain>
    </source>
</reference>
<dbReference type="CDD" id="cd00371">
    <property type="entry name" value="HMA"/>
    <property type="match status" value="1"/>
</dbReference>
<gene>
    <name evidence="2" type="ORF">BN948_03695</name>
</gene>
<dbReference type="RefSeq" id="WP_009515426.1">
    <property type="nucleotide sequence ID" value="NZ_CCAE010000038.1"/>
</dbReference>
<dbReference type="InterPro" id="IPR036163">
    <property type="entry name" value="HMA_dom_sf"/>
</dbReference>
<proteinExistence type="predicted"/>
<feature type="domain" description="HMA" evidence="1">
    <location>
        <begin position="1"/>
        <end position="63"/>
    </location>
</feature>
<evidence type="ECO:0000313" key="3">
    <source>
        <dbReference type="Proteomes" id="UP000028878"/>
    </source>
</evidence>
<protein>
    <submittedName>
        <fullName evidence="2">Heavy metal transport/detoxification protein</fullName>
    </submittedName>
</protein>
<sequence length="63" mass="6772">MHEFQLPSMTCGHCAAKVNRALKQVDPACAVEVDMALRKVAVRSDEGRATLAEALSEAGYRPA</sequence>
<dbReference type="PROSITE" id="PS50846">
    <property type="entry name" value="HMA_2"/>
    <property type="match status" value="1"/>
</dbReference>
<dbReference type="InterPro" id="IPR006121">
    <property type="entry name" value="HMA_dom"/>
</dbReference>
<dbReference type="Pfam" id="PF00403">
    <property type="entry name" value="HMA"/>
    <property type="match status" value="1"/>
</dbReference>
<name>A0A1L1PH40_HYDIT</name>
<accession>A0A1L1PH40</accession>
<evidence type="ECO:0000313" key="2">
    <source>
        <dbReference type="EMBL" id="CDN89258.1"/>
    </source>
</evidence>
<reference evidence="3" key="1">
    <citation type="submission" date="2014-02" db="EMBL/GenBank/DDBJ databases">
        <authorList>
            <person name="Gan H."/>
        </authorList>
    </citation>
    <scope>NUCLEOTIDE SEQUENCE [LARGE SCALE GENOMIC DNA]</scope>
    <source>
        <strain evidence="3">S1</strain>
    </source>
</reference>